<reference evidence="1" key="1">
    <citation type="submission" date="2022-07" db="EMBL/GenBank/DDBJ databases">
        <title>Genome Sequence of Lecanicillium saksenae.</title>
        <authorList>
            <person name="Buettner E."/>
        </authorList>
    </citation>
    <scope>NUCLEOTIDE SEQUENCE</scope>
    <source>
        <strain evidence="1">VT-O1</strain>
    </source>
</reference>
<proteinExistence type="predicted"/>
<keyword evidence="2" id="KW-1185">Reference proteome</keyword>
<evidence type="ECO:0000313" key="2">
    <source>
        <dbReference type="Proteomes" id="UP001148737"/>
    </source>
</evidence>
<organism evidence="1 2">
    <name type="scientific">Lecanicillium saksenae</name>
    <dbReference type="NCBI Taxonomy" id="468837"/>
    <lineage>
        <taxon>Eukaryota</taxon>
        <taxon>Fungi</taxon>
        <taxon>Dikarya</taxon>
        <taxon>Ascomycota</taxon>
        <taxon>Pezizomycotina</taxon>
        <taxon>Sordariomycetes</taxon>
        <taxon>Hypocreomycetidae</taxon>
        <taxon>Hypocreales</taxon>
        <taxon>Cordycipitaceae</taxon>
        <taxon>Lecanicillium</taxon>
    </lineage>
</organism>
<dbReference type="Proteomes" id="UP001148737">
    <property type="component" value="Unassembled WGS sequence"/>
</dbReference>
<gene>
    <name evidence="1" type="ORF">NLG97_g3811</name>
</gene>
<name>A0ACC1QY87_9HYPO</name>
<comment type="caution">
    <text evidence="1">The sequence shown here is derived from an EMBL/GenBank/DDBJ whole genome shotgun (WGS) entry which is preliminary data.</text>
</comment>
<sequence length="345" mass="38676">MAINRITKSVASRIAKSSSKNIPIRIQTWAQNHIEALSVTSSNTSDETTPDSSTPDIGEALESSSSTLPMLELAFEATKINTHSCLKKKEQYRGRRRHRPTKSVKWVRNDILLTSIGTGAHMLPPPESETKIKEKYDRFVQRSEEMYMKRKEEKRARRLARKEASIDRAEDSSSDEESDNEERNGAADGDDEEEKDIIDPRDSEANVLRERIKEADRASEALTIHTIACGGLDFALYVTRTEDTLESLEKTALYYRKVAKIVSYQGDERTHTCRGVYAETTLGPELYADFGTAMSGARHPAGYKRATSIPSPPVLQDGTDETEEKPEVTIATEEREAAETENKSN</sequence>
<accession>A0ACC1QY87</accession>
<dbReference type="EMBL" id="JANAKD010000338">
    <property type="protein sequence ID" value="KAJ3494845.1"/>
    <property type="molecule type" value="Genomic_DNA"/>
</dbReference>
<protein>
    <submittedName>
        <fullName evidence="1">Uncharacterized protein</fullName>
    </submittedName>
</protein>
<evidence type="ECO:0000313" key="1">
    <source>
        <dbReference type="EMBL" id="KAJ3494845.1"/>
    </source>
</evidence>